<feature type="domain" description="Baseplate protein J-like barrel" evidence="1">
    <location>
        <begin position="94"/>
        <end position="168"/>
    </location>
</feature>
<organism evidence="2 3">
    <name type="scientific">Chitinophaga hostae</name>
    <dbReference type="NCBI Taxonomy" id="2831022"/>
    <lineage>
        <taxon>Bacteria</taxon>
        <taxon>Pseudomonadati</taxon>
        <taxon>Bacteroidota</taxon>
        <taxon>Chitinophagia</taxon>
        <taxon>Chitinophagales</taxon>
        <taxon>Chitinophagaceae</taxon>
        <taxon>Chitinophaga</taxon>
    </lineage>
</organism>
<sequence>MALDIKPSTSIERRLLFLETLLNTTDKVTKIADNSVLSGIATGIAKIAGKGEKDIMLALSQLFPDSAYSTQLDQVAANFGVAPRMGKLGSSTYVRVMATPGTAYYAAIHFPISTAGIRFEFEENFTVGTMGFVYAKVRSIDKGAAANVDPLTITRISPAPAGHINIINEVRADFGRDTESDEFLRIRIKNGANILARGTLAMLEQVFIAINPKILKVFHYGSSSAGKVVIGIVTQDGSLLTTTELDNLMRNSALYFSLTEYRPFGSAFYGIELKNVDYAPIDVSFRADLDNAADPDAIRKDIQIAVSKYLDFRFFDTAKMSVDWDNLLEIVKNTKGVKYVPDQYFYPRTDIAIDNFSLPRLRGFLMLNLDGKIISNFTGSLSPLYYPNVIDHAYMSTILDL</sequence>
<reference evidence="2 3" key="1">
    <citation type="submission" date="2021-04" db="EMBL/GenBank/DDBJ databases">
        <title>Chitinophaga sp. nov., isolated from the rhizosphere soil.</title>
        <authorList>
            <person name="He S."/>
        </authorList>
    </citation>
    <scope>NUCLEOTIDE SEQUENCE [LARGE SCALE GENOMIC DNA]</scope>
    <source>
        <strain evidence="2 3">2R12</strain>
    </source>
</reference>
<dbReference type="Pfam" id="PF04865">
    <property type="entry name" value="Baseplate_J"/>
    <property type="match status" value="1"/>
</dbReference>
<dbReference type="InterPro" id="IPR006949">
    <property type="entry name" value="Barrel_Baseplate_J-like"/>
</dbReference>
<evidence type="ECO:0000313" key="2">
    <source>
        <dbReference type="EMBL" id="MBS0031613.1"/>
    </source>
</evidence>
<proteinExistence type="predicted"/>
<dbReference type="EMBL" id="JAGTXB010000023">
    <property type="protein sequence ID" value="MBS0031613.1"/>
    <property type="molecule type" value="Genomic_DNA"/>
</dbReference>
<dbReference type="Proteomes" id="UP000676386">
    <property type="component" value="Unassembled WGS sequence"/>
</dbReference>
<name>A0ABS5J8R6_9BACT</name>
<accession>A0ABS5J8R6</accession>
<gene>
    <name evidence="2" type="ORF">KE626_30060</name>
</gene>
<keyword evidence="3" id="KW-1185">Reference proteome</keyword>
<protein>
    <submittedName>
        <fullName evidence="2">Baseplate J/gp47 family protein</fullName>
    </submittedName>
</protein>
<dbReference type="RefSeq" id="WP_211976773.1">
    <property type="nucleotide sequence ID" value="NZ_CBFHAM010000052.1"/>
</dbReference>
<comment type="caution">
    <text evidence="2">The sequence shown here is derived from an EMBL/GenBank/DDBJ whole genome shotgun (WGS) entry which is preliminary data.</text>
</comment>
<evidence type="ECO:0000313" key="3">
    <source>
        <dbReference type="Proteomes" id="UP000676386"/>
    </source>
</evidence>
<evidence type="ECO:0000259" key="1">
    <source>
        <dbReference type="Pfam" id="PF04865"/>
    </source>
</evidence>